<sequence>MEVRLTDNSRLPLRQAAVRVLTTRSVSIATRPRNITTFASLPSRSSRFSAPIQFQRRWASGEAEAKKEEELPISQLQPTPQEEVENAVHEDNAGKELTDADAQGATSTSSATEPQVAETANLSEATDDATTTATEPESVYETVDRTPSARDAAATLTEGITDRGTMDARRPFREPATPKPSVYVGNLFFDVTENDLAKEFQRYGEVKKTRLIRDARGLSKGFGYIQFATTEQAQKAIDELNQQLFEGRRLMVSFAHFNEGEQRPEQAGREPKPLNAPSKTLFIGNMSFEMTDRDLNNLFRGIRNVIDVRVAIDRRTGQPRGFAHADFVDVKSAMEAMKVLAGKENYGRKLRVDYSYGPSTAPRNTPR</sequence>
<keyword evidence="2 3" id="KW-0694">RNA-binding</keyword>
<dbReference type="CDD" id="cd00590">
    <property type="entry name" value="RRM_SF"/>
    <property type="match status" value="1"/>
</dbReference>
<dbReference type="Pfam" id="PF00076">
    <property type="entry name" value="RRM_1"/>
    <property type="match status" value="2"/>
</dbReference>
<dbReference type="SUPFAM" id="SSF54928">
    <property type="entry name" value="RNA-binding domain, RBD"/>
    <property type="match status" value="2"/>
</dbReference>
<evidence type="ECO:0000313" key="6">
    <source>
        <dbReference type="EMBL" id="KAK5092813.1"/>
    </source>
</evidence>
<evidence type="ECO:0000256" key="1">
    <source>
        <dbReference type="ARBA" id="ARBA00022737"/>
    </source>
</evidence>
<evidence type="ECO:0000256" key="3">
    <source>
        <dbReference type="PROSITE-ProRule" id="PRU00176"/>
    </source>
</evidence>
<evidence type="ECO:0000313" key="7">
    <source>
        <dbReference type="Proteomes" id="UP001345013"/>
    </source>
</evidence>
<dbReference type="InterPro" id="IPR035979">
    <property type="entry name" value="RBD_domain_sf"/>
</dbReference>
<dbReference type="EMBL" id="JAVRRG010000052">
    <property type="protein sequence ID" value="KAK5092813.1"/>
    <property type="molecule type" value="Genomic_DNA"/>
</dbReference>
<feature type="region of interest" description="Disordered" evidence="4">
    <location>
        <begin position="59"/>
        <end position="87"/>
    </location>
</feature>
<evidence type="ECO:0000256" key="4">
    <source>
        <dbReference type="SAM" id="MobiDB-lite"/>
    </source>
</evidence>
<organism evidence="6 7">
    <name type="scientific">Lithohypha guttulata</name>
    <dbReference type="NCBI Taxonomy" id="1690604"/>
    <lineage>
        <taxon>Eukaryota</taxon>
        <taxon>Fungi</taxon>
        <taxon>Dikarya</taxon>
        <taxon>Ascomycota</taxon>
        <taxon>Pezizomycotina</taxon>
        <taxon>Eurotiomycetes</taxon>
        <taxon>Chaetothyriomycetidae</taxon>
        <taxon>Chaetothyriales</taxon>
        <taxon>Trichomeriaceae</taxon>
        <taxon>Lithohypha</taxon>
    </lineage>
</organism>
<dbReference type="PANTHER" id="PTHR23236">
    <property type="entry name" value="EUKARYOTIC TRANSLATION INITIATION FACTOR 4B/4H"/>
    <property type="match status" value="1"/>
</dbReference>
<keyword evidence="7" id="KW-1185">Reference proteome</keyword>
<dbReference type="PROSITE" id="PS50102">
    <property type="entry name" value="RRM"/>
    <property type="match status" value="2"/>
</dbReference>
<accession>A0ABR0KCA4</accession>
<dbReference type="InterPro" id="IPR000504">
    <property type="entry name" value="RRM_dom"/>
</dbReference>
<proteinExistence type="predicted"/>
<reference evidence="6 7" key="1">
    <citation type="submission" date="2023-08" db="EMBL/GenBank/DDBJ databases">
        <title>Black Yeasts Isolated from many extreme environments.</title>
        <authorList>
            <person name="Coleine C."/>
            <person name="Stajich J.E."/>
            <person name="Selbmann L."/>
        </authorList>
    </citation>
    <scope>NUCLEOTIDE SEQUENCE [LARGE SCALE GENOMIC DNA]</scope>
    <source>
        <strain evidence="6 7">CCFEE 5885</strain>
    </source>
</reference>
<feature type="domain" description="RRM" evidence="5">
    <location>
        <begin position="180"/>
        <end position="257"/>
    </location>
</feature>
<protein>
    <recommendedName>
        <fullName evidence="5">RRM domain-containing protein</fullName>
    </recommendedName>
</protein>
<gene>
    <name evidence="6" type="ORF">LTR24_004854</name>
</gene>
<evidence type="ECO:0000256" key="2">
    <source>
        <dbReference type="ARBA" id="ARBA00022884"/>
    </source>
</evidence>
<feature type="compositionally biased region" description="Basic and acidic residues" evidence="4">
    <location>
        <begin position="160"/>
        <end position="173"/>
    </location>
</feature>
<name>A0ABR0KCA4_9EURO</name>
<dbReference type="PANTHER" id="PTHR23236:SF119">
    <property type="entry name" value="NUCLEAR RNA-BINDING PROTEIN SART-3"/>
    <property type="match status" value="1"/>
</dbReference>
<feature type="domain" description="RRM" evidence="5">
    <location>
        <begin position="279"/>
        <end position="357"/>
    </location>
</feature>
<dbReference type="InterPro" id="IPR012677">
    <property type="entry name" value="Nucleotide-bd_a/b_plait_sf"/>
</dbReference>
<feature type="region of interest" description="Disordered" evidence="4">
    <location>
        <begin position="99"/>
        <end position="177"/>
    </location>
</feature>
<dbReference type="Proteomes" id="UP001345013">
    <property type="component" value="Unassembled WGS sequence"/>
</dbReference>
<dbReference type="SMART" id="SM00360">
    <property type="entry name" value="RRM"/>
    <property type="match status" value="2"/>
</dbReference>
<comment type="caution">
    <text evidence="6">The sequence shown here is derived from an EMBL/GenBank/DDBJ whole genome shotgun (WGS) entry which is preliminary data.</text>
</comment>
<dbReference type="Gene3D" id="3.30.70.330">
    <property type="match status" value="2"/>
</dbReference>
<keyword evidence="1" id="KW-0677">Repeat</keyword>
<feature type="compositionally biased region" description="Polar residues" evidence="4">
    <location>
        <begin position="104"/>
        <end position="124"/>
    </location>
</feature>
<evidence type="ECO:0000259" key="5">
    <source>
        <dbReference type="PROSITE" id="PS50102"/>
    </source>
</evidence>